<dbReference type="GO" id="GO:0008270">
    <property type="term" value="F:zinc ion binding"/>
    <property type="evidence" value="ECO:0007669"/>
    <property type="project" value="UniProtKB-KW"/>
</dbReference>
<keyword evidence="2" id="KW-0479">Metal-binding</keyword>
<feature type="region of interest" description="Disordered" evidence="8">
    <location>
        <begin position="17"/>
        <end position="51"/>
    </location>
</feature>
<sequence>MNMFDFQLFPDAASESTTLKKLSMAPSSTENELSTIKESPSEPQIDCPPTPACGSISPAAIGCISDSFSTAKSLGQDVQAPIEGVAPRKPVQSPTKPGFQPNKRRRRRRITTEEAARVIPEESLNDPDAKARYKCEQCDKTFSRPFNLRSHRSTHIGLKPYPCPHVNANGETCHWSFARRHDLARHIRSRHSKTNLYTCKTCGAQCTRTDAFKRHLAKNAACGEAASEDKNMDQVSHL</sequence>
<feature type="compositionally biased region" description="Polar residues" evidence="8">
    <location>
        <begin position="17"/>
        <end position="42"/>
    </location>
</feature>
<dbReference type="InterPro" id="IPR013087">
    <property type="entry name" value="Znf_C2H2_type"/>
</dbReference>
<dbReference type="Gene3D" id="3.30.160.60">
    <property type="entry name" value="Classic Zinc Finger"/>
    <property type="match status" value="2"/>
</dbReference>
<evidence type="ECO:0000256" key="5">
    <source>
        <dbReference type="ARBA" id="ARBA00022833"/>
    </source>
</evidence>
<reference evidence="10" key="1">
    <citation type="journal article" date="2020" name="Fungal Divers.">
        <title>Resolving the Mortierellaceae phylogeny through synthesis of multi-gene phylogenetics and phylogenomics.</title>
        <authorList>
            <person name="Vandepol N."/>
            <person name="Liber J."/>
            <person name="Desiro A."/>
            <person name="Na H."/>
            <person name="Kennedy M."/>
            <person name="Barry K."/>
            <person name="Grigoriev I.V."/>
            <person name="Miller A.N."/>
            <person name="O'Donnell K."/>
            <person name="Stajich J.E."/>
            <person name="Bonito G."/>
        </authorList>
    </citation>
    <scope>NUCLEOTIDE SEQUENCE</scope>
    <source>
        <strain evidence="10">NRRL 2769</strain>
    </source>
</reference>
<dbReference type="FunFam" id="3.30.160.60:FF:000671">
    <property type="entry name" value="Zinc finger protein 26"/>
    <property type="match status" value="1"/>
</dbReference>
<evidence type="ECO:0000256" key="7">
    <source>
        <dbReference type="PROSITE-ProRule" id="PRU00042"/>
    </source>
</evidence>
<protein>
    <recommendedName>
        <fullName evidence="9">C2H2-type domain-containing protein</fullName>
    </recommendedName>
</protein>
<keyword evidence="3" id="KW-0677">Repeat</keyword>
<comment type="subcellular location">
    <subcellularLocation>
        <location evidence="1">Nucleus</location>
    </subcellularLocation>
</comment>
<name>A0A9P6ST00_9FUNG</name>
<dbReference type="PROSITE" id="PS50157">
    <property type="entry name" value="ZINC_FINGER_C2H2_2"/>
    <property type="match status" value="2"/>
</dbReference>
<evidence type="ECO:0000256" key="6">
    <source>
        <dbReference type="ARBA" id="ARBA00023242"/>
    </source>
</evidence>
<dbReference type="InterPro" id="IPR036236">
    <property type="entry name" value="Znf_C2H2_sf"/>
</dbReference>
<feature type="domain" description="C2H2-type" evidence="9">
    <location>
        <begin position="133"/>
        <end position="160"/>
    </location>
</feature>
<evidence type="ECO:0000313" key="11">
    <source>
        <dbReference type="Proteomes" id="UP000703661"/>
    </source>
</evidence>
<keyword evidence="11" id="KW-1185">Reference proteome</keyword>
<dbReference type="SUPFAM" id="SSF57667">
    <property type="entry name" value="beta-beta-alpha zinc fingers"/>
    <property type="match status" value="2"/>
</dbReference>
<comment type="caution">
    <text evidence="10">The sequence shown here is derived from an EMBL/GenBank/DDBJ whole genome shotgun (WGS) entry which is preliminary data.</text>
</comment>
<dbReference type="SMART" id="SM00355">
    <property type="entry name" value="ZnF_C2H2"/>
    <property type="match status" value="3"/>
</dbReference>
<keyword evidence="5" id="KW-0862">Zinc</keyword>
<dbReference type="GO" id="GO:0005634">
    <property type="term" value="C:nucleus"/>
    <property type="evidence" value="ECO:0007669"/>
    <property type="project" value="UniProtKB-SubCell"/>
</dbReference>
<keyword evidence="4 7" id="KW-0863">Zinc-finger</keyword>
<gene>
    <name evidence="10" type="ORF">BGZ80_006682</name>
</gene>
<evidence type="ECO:0000256" key="2">
    <source>
        <dbReference type="ARBA" id="ARBA00022723"/>
    </source>
</evidence>
<evidence type="ECO:0000256" key="1">
    <source>
        <dbReference type="ARBA" id="ARBA00004123"/>
    </source>
</evidence>
<evidence type="ECO:0000259" key="9">
    <source>
        <dbReference type="PROSITE" id="PS50157"/>
    </source>
</evidence>
<dbReference type="GO" id="GO:0000981">
    <property type="term" value="F:DNA-binding transcription factor activity, RNA polymerase II-specific"/>
    <property type="evidence" value="ECO:0007669"/>
    <property type="project" value="TreeGrafter"/>
</dbReference>
<dbReference type="InterPro" id="IPR050527">
    <property type="entry name" value="Snail/Krueppel_Znf"/>
</dbReference>
<evidence type="ECO:0000313" key="10">
    <source>
        <dbReference type="EMBL" id="KAF9998961.1"/>
    </source>
</evidence>
<dbReference type="PROSITE" id="PS00028">
    <property type="entry name" value="ZINC_FINGER_C2H2_1"/>
    <property type="match status" value="1"/>
</dbReference>
<keyword evidence="6" id="KW-0539">Nucleus</keyword>
<evidence type="ECO:0000256" key="8">
    <source>
        <dbReference type="SAM" id="MobiDB-lite"/>
    </source>
</evidence>
<proteinExistence type="predicted"/>
<dbReference type="Proteomes" id="UP000703661">
    <property type="component" value="Unassembled WGS sequence"/>
</dbReference>
<organism evidence="10 11">
    <name type="scientific">Entomortierella chlamydospora</name>
    <dbReference type="NCBI Taxonomy" id="101097"/>
    <lineage>
        <taxon>Eukaryota</taxon>
        <taxon>Fungi</taxon>
        <taxon>Fungi incertae sedis</taxon>
        <taxon>Mucoromycota</taxon>
        <taxon>Mortierellomycotina</taxon>
        <taxon>Mortierellomycetes</taxon>
        <taxon>Mortierellales</taxon>
        <taxon>Mortierellaceae</taxon>
        <taxon>Entomortierella</taxon>
    </lineage>
</organism>
<feature type="region of interest" description="Disordered" evidence="8">
    <location>
        <begin position="83"/>
        <end position="109"/>
    </location>
</feature>
<evidence type="ECO:0000256" key="4">
    <source>
        <dbReference type="ARBA" id="ARBA00022771"/>
    </source>
</evidence>
<dbReference type="EMBL" id="JAAAID010003304">
    <property type="protein sequence ID" value="KAF9998961.1"/>
    <property type="molecule type" value="Genomic_DNA"/>
</dbReference>
<accession>A0A9P6ST00</accession>
<dbReference type="PANTHER" id="PTHR24388">
    <property type="entry name" value="ZINC FINGER PROTEIN"/>
    <property type="match status" value="1"/>
</dbReference>
<dbReference type="PANTHER" id="PTHR24388:SF54">
    <property type="entry name" value="PROTEIN ESCARGOT"/>
    <property type="match status" value="1"/>
</dbReference>
<dbReference type="Pfam" id="PF00096">
    <property type="entry name" value="zf-C2H2"/>
    <property type="match status" value="2"/>
</dbReference>
<dbReference type="AlphaFoldDB" id="A0A9P6ST00"/>
<dbReference type="GO" id="GO:0000978">
    <property type="term" value="F:RNA polymerase II cis-regulatory region sequence-specific DNA binding"/>
    <property type="evidence" value="ECO:0007669"/>
    <property type="project" value="TreeGrafter"/>
</dbReference>
<feature type="domain" description="C2H2-type" evidence="9">
    <location>
        <begin position="161"/>
        <end position="196"/>
    </location>
</feature>
<evidence type="ECO:0000256" key="3">
    <source>
        <dbReference type="ARBA" id="ARBA00022737"/>
    </source>
</evidence>